<keyword evidence="5" id="KW-0862">Zinc</keyword>
<comment type="similarity">
    <text evidence="1">Belongs to the sirtuin family. Class I subfamily.</text>
</comment>
<evidence type="ECO:0000256" key="3">
    <source>
        <dbReference type="ARBA" id="ARBA00022679"/>
    </source>
</evidence>
<dbReference type="InterPro" id="IPR026591">
    <property type="entry name" value="Sirtuin_cat_small_dom_sf"/>
</dbReference>
<evidence type="ECO:0000256" key="1">
    <source>
        <dbReference type="ARBA" id="ARBA00006924"/>
    </source>
</evidence>
<feature type="binding site" evidence="5">
    <location>
        <position position="144"/>
    </location>
    <ligand>
        <name>Zn(2+)</name>
        <dbReference type="ChEBI" id="CHEBI:29105"/>
    </ligand>
</feature>
<feature type="binding site" evidence="5">
    <location>
        <position position="149"/>
    </location>
    <ligand>
        <name>Zn(2+)</name>
        <dbReference type="ChEBI" id="CHEBI:29105"/>
    </ligand>
</feature>
<accession>A0A8J2X5K6</accession>
<keyword evidence="3" id="KW-0808">Transferase</keyword>
<dbReference type="OrthoDB" id="424302at2759"/>
<dbReference type="Gene3D" id="3.40.50.1220">
    <property type="entry name" value="TPP-binding domain"/>
    <property type="match status" value="1"/>
</dbReference>
<keyword evidence="4" id="KW-0520">NAD</keyword>
<reference evidence="9" key="1">
    <citation type="journal article" date="2013" name="Genome Announc.">
        <title>Genome sequence of the food spoilage yeast Zygosaccharomyces bailii CLIB 213(T).</title>
        <authorList>
            <person name="Galeote V."/>
            <person name="Bigey F."/>
            <person name="Devillers H."/>
            <person name="Neuveglise C."/>
            <person name="Dequin S."/>
        </authorList>
    </citation>
    <scope>NUCLEOTIDE SEQUENCE [LARGE SCALE GENOMIC DNA]</scope>
    <source>
        <strain evidence="9">CLIB 213 / ATCC 58445 / CBS 680 / CCRC 21525 / NBRC 1098 / NCYC 1416 / NRRL Y-2227</strain>
    </source>
</reference>
<evidence type="ECO:0000256" key="2">
    <source>
        <dbReference type="ARBA" id="ARBA00022491"/>
    </source>
</evidence>
<keyword evidence="9" id="KW-1185">Reference proteome</keyword>
<dbReference type="InterPro" id="IPR026590">
    <property type="entry name" value="Ssirtuin_cat_dom"/>
</dbReference>
<feature type="binding site" evidence="5">
    <location>
        <position position="228"/>
    </location>
    <ligand>
        <name>Zn(2+)</name>
        <dbReference type="ChEBI" id="CHEBI:29105"/>
    </ligand>
</feature>
<dbReference type="PROSITE" id="PS50305">
    <property type="entry name" value="SIRTUIN"/>
    <property type="match status" value="1"/>
</dbReference>
<evidence type="ECO:0000256" key="4">
    <source>
        <dbReference type="ARBA" id="ARBA00023027"/>
    </source>
</evidence>
<evidence type="ECO:0000256" key="6">
    <source>
        <dbReference type="SAM" id="MobiDB-lite"/>
    </source>
</evidence>
<dbReference type="InterPro" id="IPR050134">
    <property type="entry name" value="NAD-dep_sirtuin_deacylases"/>
</dbReference>
<proteinExistence type="inferred from homology"/>
<dbReference type="PANTHER" id="PTHR11085:SF10">
    <property type="entry name" value="NAD-DEPENDENT PROTEIN DEACYLASE SIRTUIN-5, MITOCHONDRIAL-RELATED"/>
    <property type="match status" value="1"/>
</dbReference>
<feature type="domain" description="Deacetylase sirtuin-type" evidence="7">
    <location>
        <begin position="9"/>
        <end position="337"/>
    </location>
</feature>
<protein>
    <submittedName>
        <fullName evidence="8">BN860_15720g1_1</fullName>
    </submittedName>
</protein>
<dbReference type="Gene3D" id="3.30.1600.10">
    <property type="entry name" value="SIR2/SIRT2 'Small Domain"/>
    <property type="match status" value="1"/>
</dbReference>
<dbReference type="GO" id="GO:0017136">
    <property type="term" value="F:histone deacetylase activity, NAD-dependent"/>
    <property type="evidence" value="ECO:0007669"/>
    <property type="project" value="TreeGrafter"/>
</dbReference>
<dbReference type="AlphaFoldDB" id="A0A8J2X5K6"/>
<dbReference type="InterPro" id="IPR029035">
    <property type="entry name" value="DHS-like_NAD/FAD-binding_dom"/>
</dbReference>
<dbReference type="InterPro" id="IPR003000">
    <property type="entry name" value="Sirtuin"/>
</dbReference>
<feature type="binding site" evidence="5">
    <location>
        <position position="225"/>
    </location>
    <ligand>
        <name>Zn(2+)</name>
        <dbReference type="ChEBI" id="CHEBI:29105"/>
    </ligand>
</feature>
<keyword evidence="5" id="KW-0479">Metal-binding</keyword>
<evidence type="ECO:0000259" key="7">
    <source>
        <dbReference type="PROSITE" id="PS50305"/>
    </source>
</evidence>
<feature type="active site" description="Proton acceptor" evidence="5">
    <location>
        <position position="136"/>
    </location>
</feature>
<sequence length="341" mass="38809">MSNESSDEETVEDPQLRSFHSYLRQARKILCVVGSGLSQSSGIPTYQLQRGTWKGYTSLDLATPEAFQSNPGLVWLFYSNRRYIAMKAKPNDGHFALARLAKNMKERHREVFVVTQNVDGLHQRTGQAEEDLCELHGSLFQLRCTSFFCTYKGKNTKDLFLTSALREFTPRDVGVKRKLRHQLPSLTKRRKKQDITKKEEDGEESLSSSDFEPLPELKEDSLPHCPKCGEGLLRPGVVWFGEPLPLMEMVKVDKFFAPEEENANDHIDLVLVIGTGGKVWPAMGYVERCKQNGGRVAIFNTHIEDKEKVRKDKTLWGFEGEAAVWLPRALEPLIGKHFRPS</sequence>
<evidence type="ECO:0000313" key="8">
    <source>
        <dbReference type="EMBL" id="CDF87843.1"/>
    </source>
</evidence>
<dbReference type="PANTHER" id="PTHR11085">
    <property type="entry name" value="NAD-DEPENDENT PROTEIN DEACYLASE SIRTUIN-5, MITOCHONDRIAL-RELATED"/>
    <property type="match status" value="1"/>
</dbReference>
<dbReference type="GO" id="GO:0070403">
    <property type="term" value="F:NAD+ binding"/>
    <property type="evidence" value="ECO:0007669"/>
    <property type="project" value="InterPro"/>
</dbReference>
<dbReference type="Proteomes" id="UP000019375">
    <property type="component" value="Unassembled WGS sequence"/>
</dbReference>
<dbReference type="GO" id="GO:0005634">
    <property type="term" value="C:nucleus"/>
    <property type="evidence" value="ECO:0007669"/>
    <property type="project" value="TreeGrafter"/>
</dbReference>
<dbReference type="SUPFAM" id="SSF52467">
    <property type="entry name" value="DHS-like NAD/FAD-binding domain"/>
    <property type="match status" value="1"/>
</dbReference>
<evidence type="ECO:0000313" key="9">
    <source>
        <dbReference type="Proteomes" id="UP000019375"/>
    </source>
</evidence>
<feature type="region of interest" description="Disordered" evidence="6">
    <location>
        <begin position="186"/>
        <end position="215"/>
    </location>
</feature>
<name>A0A8J2X5K6_ZYGB2</name>
<dbReference type="GO" id="GO:0046872">
    <property type="term" value="F:metal ion binding"/>
    <property type="evidence" value="ECO:0007669"/>
    <property type="project" value="UniProtKB-KW"/>
</dbReference>
<dbReference type="EMBL" id="HG316454">
    <property type="protein sequence ID" value="CDF87843.1"/>
    <property type="molecule type" value="Genomic_DNA"/>
</dbReference>
<evidence type="ECO:0000256" key="5">
    <source>
        <dbReference type="PROSITE-ProRule" id="PRU00236"/>
    </source>
</evidence>
<dbReference type="Pfam" id="PF02146">
    <property type="entry name" value="SIR2"/>
    <property type="match status" value="1"/>
</dbReference>
<gene>
    <name evidence="8" type="ORF">BN860_15720g</name>
</gene>
<organism evidence="8 9">
    <name type="scientific">Zygosaccharomyces bailii (strain CLIB 213 / ATCC 58445 / CBS 680 / BCRC 21525 / NBRC 1098 / NCYC 1416 / NRRL Y-2227)</name>
    <dbReference type="NCBI Taxonomy" id="1333698"/>
    <lineage>
        <taxon>Eukaryota</taxon>
        <taxon>Fungi</taxon>
        <taxon>Dikarya</taxon>
        <taxon>Ascomycota</taxon>
        <taxon>Saccharomycotina</taxon>
        <taxon>Saccharomycetes</taxon>
        <taxon>Saccharomycetales</taxon>
        <taxon>Saccharomycetaceae</taxon>
        <taxon>Zygosaccharomyces</taxon>
    </lineage>
</organism>
<keyword evidence="2" id="KW-0678">Repressor</keyword>